<comment type="caution">
    <text evidence="1">The sequence shown here is derived from an EMBL/GenBank/DDBJ whole genome shotgun (WGS) entry which is preliminary data.</text>
</comment>
<name>A0A9N9C2T4_FUNMO</name>
<dbReference type="AlphaFoldDB" id="A0A9N9C2T4"/>
<reference evidence="1" key="1">
    <citation type="submission" date="2021-06" db="EMBL/GenBank/DDBJ databases">
        <authorList>
            <person name="Kallberg Y."/>
            <person name="Tangrot J."/>
            <person name="Rosling A."/>
        </authorList>
    </citation>
    <scope>NUCLEOTIDE SEQUENCE</scope>
    <source>
        <strain evidence="1">87-6 pot B 2015</strain>
    </source>
</reference>
<dbReference type="EMBL" id="CAJVPP010002140">
    <property type="protein sequence ID" value="CAG8588765.1"/>
    <property type="molecule type" value="Genomic_DNA"/>
</dbReference>
<accession>A0A9N9C2T4</accession>
<proteinExistence type="predicted"/>
<evidence type="ECO:0000313" key="2">
    <source>
        <dbReference type="Proteomes" id="UP000789375"/>
    </source>
</evidence>
<sequence>KIWLYKAIDMQFWMIKDWAMDFSARGTITNQWKPTWREETDATSSSIKRLIIIINAKMRKLEVLLIKTGILTLVLQSDDSQVLQLFHDN</sequence>
<protein>
    <submittedName>
        <fullName evidence="1">14456_t:CDS:1</fullName>
    </submittedName>
</protein>
<dbReference type="Proteomes" id="UP000789375">
    <property type="component" value="Unassembled WGS sequence"/>
</dbReference>
<feature type="non-terminal residue" evidence="1">
    <location>
        <position position="89"/>
    </location>
</feature>
<organism evidence="1 2">
    <name type="scientific">Funneliformis mosseae</name>
    <name type="common">Endomycorrhizal fungus</name>
    <name type="synonym">Glomus mosseae</name>
    <dbReference type="NCBI Taxonomy" id="27381"/>
    <lineage>
        <taxon>Eukaryota</taxon>
        <taxon>Fungi</taxon>
        <taxon>Fungi incertae sedis</taxon>
        <taxon>Mucoromycota</taxon>
        <taxon>Glomeromycotina</taxon>
        <taxon>Glomeromycetes</taxon>
        <taxon>Glomerales</taxon>
        <taxon>Glomeraceae</taxon>
        <taxon>Funneliformis</taxon>
    </lineage>
</organism>
<evidence type="ECO:0000313" key="1">
    <source>
        <dbReference type="EMBL" id="CAG8588765.1"/>
    </source>
</evidence>
<gene>
    <name evidence="1" type="ORF">FMOSSE_LOCUS8327</name>
</gene>
<keyword evidence="2" id="KW-1185">Reference proteome</keyword>